<dbReference type="Proteomes" id="UP000306477">
    <property type="component" value="Unassembled WGS sequence"/>
</dbReference>
<protein>
    <submittedName>
        <fullName evidence="2">ATP-binding protein</fullName>
    </submittedName>
</protein>
<dbReference type="InterPro" id="IPR027417">
    <property type="entry name" value="P-loop_NTPase"/>
</dbReference>
<evidence type="ECO:0000259" key="1">
    <source>
        <dbReference type="Pfam" id="PF13401"/>
    </source>
</evidence>
<proteinExistence type="predicted"/>
<dbReference type="GO" id="GO:0005524">
    <property type="term" value="F:ATP binding"/>
    <property type="evidence" value="ECO:0007669"/>
    <property type="project" value="UniProtKB-KW"/>
</dbReference>
<organism evidence="2 3">
    <name type="scientific">Bacillus timonensis</name>
    <dbReference type="NCBI Taxonomy" id="1033734"/>
    <lineage>
        <taxon>Bacteria</taxon>
        <taxon>Bacillati</taxon>
        <taxon>Bacillota</taxon>
        <taxon>Bacilli</taxon>
        <taxon>Bacillales</taxon>
        <taxon>Bacillaceae</taxon>
        <taxon>Bacillus</taxon>
    </lineage>
</organism>
<dbReference type="GO" id="GO:0016887">
    <property type="term" value="F:ATP hydrolysis activity"/>
    <property type="evidence" value="ECO:0007669"/>
    <property type="project" value="InterPro"/>
</dbReference>
<name>A0A4S3PUT6_9BACI</name>
<dbReference type="EMBL" id="SLUB01000011">
    <property type="protein sequence ID" value="THE13185.1"/>
    <property type="molecule type" value="Genomic_DNA"/>
</dbReference>
<sequence>MEDENKGFAEAIYIDQQIKEYMENPLIEALPPVHSLMEAAKLITVMPEFDENEIEFDEEIRIQIIPRLFQFYMPLESHTALERKISAVIRQGYINRNPLTKDNIVFMNNSYRALMEGKIYVSTTNTSKSTQGFTIIGISGTGKSTGIERVLNKYPQVIRHQVYQGKPLAITQIPWMHLECPFDGSIKGLCLQILSDLDKLLGTHHFARHGNRSIDYLIQIISHQFRLNNVGLLVIDEIQHLSFIKGGGARKMLDFFVHLINSVGVPVILIGTSKAAPVLRGELRKARRGTGLGYMFWDRMKKDEAWDYFIEVMWKYQWTKKYVPISDEFKNKLYEESQGILDFVIKIFALAQIKAILDGSEEITIELIESVVEKDLQIVKPMLDALKSGDLKRIEKYDDIRTPDFEGIVNNLIQAGEMENYKTYLKQVNKEKVEELTRAIRIKLLEKITNEKIVINAVKKVLNNFNPNNYDFDFLYNEAVKVAEEAIIRNENNKEKKLKKGKDLAKDDLRYLKEQTSVLKQSAYEVLLQNGVIKSPINEFLLRETI</sequence>
<dbReference type="InterPro" id="IPR049945">
    <property type="entry name" value="AAA_22"/>
</dbReference>
<comment type="caution">
    <text evidence="2">The sequence shown here is derived from an EMBL/GenBank/DDBJ whole genome shotgun (WGS) entry which is preliminary data.</text>
</comment>
<dbReference type="Pfam" id="PF13401">
    <property type="entry name" value="AAA_22"/>
    <property type="match status" value="1"/>
</dbReference>
<evidence type="ECO:0000313" key="3">
    <source>
        <dbReference type="Proteomes" id="UP000306477"/>
    </source>
</evidence>
<keyword evidence="2" id="KW-0547">Nucleotide-binding</keyword>
<keyword evidence="3" id="KW-1185">Reference proteome</keyword>
<dbReference type="OrthoDB" id="5593847at2"/>
<evidence type="ECO:0000313" key="2">
    <source>
        <dbReference type="EMBL" id="THE13185.1"/>
    </source>
</evidence>
<gene>
    <name evidence="2" type="ORF">E1I69_08790</name>
</gene>
<keyword evidence="2" id="KW-0067">ATP-binding</keyword>
<dbReference type="AlphaFoldDB" id="A0A4S3PUT6"/>
<accession>A0A4S3PUT6</accession>
<dbReference type="Gene3D" id="3.40.50.300">
    <property type="entry name" value="P-loop containing nucleotide triphosphate hydrolases"/>
    <property type="match status" value="1"/>
</dbReference>
<feature type="domain" description="ORC1/DEAH AAA+ ATPase" evidence="1">
    <location>
        <begin position="133"/>
        <end position="278"/>
    </location>
</feature>
<dbReference type="SUPFAM" id="SSF52540">
    <property type="entry name" value="P-loop containing nucleoside triphosphate hydrolases"/>
    <property type="match status" value="1"/>
</dbReference>
<dbReference type="RefSeq" id="WP_136379234.1">
    <property type="nucleotide sequence ID" value="NZ_SLUB01000011.1"/>
</dbReference>
<reference evidence="2 3" key="1">
    <citation type="journal article" date="2019" name="Indoor Air">
        <title>Impacts of indoor surface finishes on bacterial viability.</title>
        <authorList>
            <person name="Hu J."/>
            <person name="Maamar S.B."/>
            <person name="Glawe A.J."/>
            <person name="Gottel N."/>
            <person name="Gilbert J.A."/>
            <person name="Hartmann E.M."/>
        </authorList>
    </citation>
    <scope>NUCLEOTIDE SEQUENCE [LARGE SCALE GENOMIC DNA]</scope>
    <source>
        <strain evidence="2 3">AF060A6</strain>
    </source>
</reference>